<proteinExistence type="predicted"/>
<protein>
    <submittedName>
        <fullName evidence="2">Phosphatidylinositol 4-phosphate 5-kinase 2</fullName>
    </submittedName>
</protein>
<evidence type="ECO:0000256" key="1">
    <source>
        <dbReference type="ARBA" id="ARBA00022737"/>
    </source>
</evidence>
<keyword evidence="2" id="KW-0418">Kinase</keyword>
<organism evidence="2 3">
    <name type="scientific">Symbiodinium microadriaticum</name>
    <name type="common">Dinoflagellate</name>
    <name type="synonym">Zooxanthella microadriatica</name>
    <dbReference type="NCBI Taxonomy" id="2951"/>
    <lineage>
        <taxon>Eukaryota</taxon>
        <taxon>Sar</taxon>
        <taxon>Alveolata</taxon>
        <taxon>Dinophyceae</taxon>
        <taxon>Suessiales</taxon>
        <taxon>Symbiodiniaceae</taxon>
        <taxon>Symbiodinium</taxon>
    </lineage>
</organism>
<dbReference type="Gene3D" id="2.20.110.10">
    <property type="entry name" value="Histone H3 K4-specific methyltransferase SET7/9 N-terminal domain"/>
    <property type="match status" value="2"/>
</dbReference>
<gene>
    <name evidence="2" type="primary">PIP5K2</name>
    <name evidence="2" type="ORF">AK812_SmicGene26942</name>
</gene>
<keyword evidence="3" id="KW-1185">Reference proteome</keyword>
<dbReference type="PANTHER" id="PTHR23084:SF263">
    <property type="entry name" value="MORN REPEAT-CONTAINING PROTEIN 1"/>
    <property type="match status" value="1"/>
</dbReference>
<dbReference type="SMART" id="SM00698">
    <property type="entry name" value="MORN"/>
    <property type="match status" value="4"/>
</dbReference>
<keyword evidence="2" id="KW-0808">Transferase</keyword>
<dbReference type="AlphaFoldDB" id="A0A1Q9D8A6"/>
<sequence length="184" mass="20168">MDVAKLTSFYGLFVVQRIGRVGGSDAGCCNEQKDLGNKVIPMTQTLEGRSTREETLSNGAVYVGQWKGSSRDGSRAKTKTWPDGACYEGTFVDNKAAGYGKFVHADGDIYEGEWQDDKAHGHGRYQHIDGSTYEGEWVADKQYQHIDGSTYEGEWVADKQPGRMACSRVLLALIGGKGVVEMSQ</sequence>
<dbReference type="EMBL" id="LSRX01000668">
    <property type="protein sequence ID" value="OLP91368.1"/>
    <property type="molecule type" value="Genomic_DNA"/>
</dbReference>
<dbReference type="SUPFAM" id="SSF82185">
    <property type="entry name" value="Histone H3 K4-specific methyltransferase SET7/9 N-terminal domain"/>
    <property type="match status" value="1"/>
</dbReference>
<dbReference type="Proteomes" id="UP000186817">
    <property type="component" value="Unassembled WGS sequence"/>
</dbReference>
<reference evidence="2 3" key="1">
    <citation type="submission" date="2016-02" db="EMBL/GenBank/DDBJ databases">
        <title>Genome analysis of coral dinoflagellate symbionts highlights evolutionary adaptations to a symbiotic lifestyle.</title>
        <authorList>
            <person name="Aranda M."/>
            <person name="Li Y."/>
            <person name="Liew Y.J."/>
            <person name="Baumgarten S."/>
            <person name="Simakov O."/>
            <person name="Wilson M."/>
            <person name="Piel J."/>
            <person name="Ashoor H."/>
            <person name="Bougouffa S."/>
            <person name="Bajic V.B."/>
            <person name="Ryu T."/>
            <person name="Ravasi T."/>
            <person name="Bayer T."/>
            <person name="Micklem G."/>
            <person name="Kim H."/>
            <person name="Bhak J."/>
            <person name="Lajeunesse T.C."/>
            <person name="Voolstra C.R."/>
        </authorList>
    </citation>
    <scope>NUCLEOTIDE SEQUENCE [LARGE SCALE GENOMIC DNA]</scope>
    <source>
        <strain evidence="2 3">CCMP2467</strain>
    </source>
</reference>
<evidence type="ECO:0000313" key="2">
    <source>
        <dbReference type="EMBL" id="OLP91368.1"/>
    </source>
</evidence>
<name>A0A1Q9D8A6_SYMMI</name>
<comment type="caution">
    <text evidence="2">The sequence shown here is derived from an EMBL/GenBank/DDBJ whole genome shotgun (WGS) entry which is preliminary data.</text>
</comment>
<dbReference type="PANTHER" id="PTHR23084">
    <property type="entry name" value="PHOSPHATIDYLINOSITOL-4-PHOSPHATE 5-KINASE RELATED"/>
    <property type="match status" value="1"/>
</dbReference>
<keyword evidence="1" id="KW-0677">Repeat</keyword>
<dbReference type="GO" id="GO:0016301">
    <property type="term" value="F:kinase activity"/>
    <property type="evidence" value="ECO:0007669"/>
    <property type="project" value="UniProtKB-KW"/>
</dbReference>
<dbReference type="InterPro" id="IPR003409">
    <property type="entry name" value="MORN"/>
</dbReference>
<dbReference type="OrthoDB" id="282259at2759"/>
<accession>A0A1Q9D8A6</accession>
<evidence type="ECO:0000313" key="3">
    <source>
        <dbReference type="Proteomes" id="UP000186817"/>
    </source>
</evidence>
<dbReference type="Pfam" id="PF02493">
    <property type="entry name" value="MORN"/>
    <property type="match status" value="4"/>
</dbReference>